<evidence type="ECO:0000313" key="8">
    <source>
        <dbReference type="Proteomes" id="UP001209701"/>
    </source>
</evidence>
<accession>A0ABT2YH37</accession>
<protein>
    <submittedName>
        <fullName evidence="7">TIGR04283 family arsenosugar biosynthesis glycosyltransferase</fullName>
    </submittedName>
</protein>
<keyword evidence="2" id="KW-1003">Cell membrane</keyword>
<evidence type="ECO:0000256" key="3">
    <source>
        <dbReference type="ARBA" id="ARBA00022676"/>
    </source>
</evidence>
<dbReference type="InterPro" id="IPR001173">
    <property type="entry name" value="Glyco_trans_2-like"/>
</dbReference>
<evidence type="ECO:0000256" key="5">
    <source>
        <dbReference type="ARBA" id="ARBA00023136"/>
    </source>
</evidence>
<feature type="domain" description="Glycosyltransferase 2-like" evidence="6">
    <location>
        <begin position="6"/>
        <end position="123"/>
    </location>
</feature>
<gene>
    <name evidence="7" type="ORF">LNV07_14875</name>
</gene>
<name>A0ABT2YH37_9BURK</name>
<keyword evidence="4" id="KW-0808">Transferase</keyword>
<dbReference type="EMBL" id="JAJIRN010000006">
    <property type="protein sequence ID" value="MCV2369365.1"/>
    <property type="molecule type" value="Genomic_DNA"/>
</dbReference>
<dbReference type="NCBIfam" id="TIGR04283">
    <property type="entry name" value="glyco_like_mftF"/>
    <property type="match status" value="1"/>
</dbReference>
<keyword evidence="8" id="KW-1185">Reference proteome</keyword>
<dbReference type="InterPro" id="IPR026461">
    <property type="entry name" value="Trfase_2_rSAM/seldom_assoc"/>
</dbReference>
<evidence type="ECO:0000259" key="6">
    <source>
        <dbReference type="Pfam" id="PF00535"/>
    </source>
</evidence>
<dbReference type="SUPFAM" id="SSF53448">
    <property type="entry name" value="Nucleotide-diphospho-sugar transferases"/>
    <property type="match status" value="1"/>
</dbReference>
<dbReference type="Proteomes" id="UP001209701">
    <property type="component" value="Unassembled WGS sequence"/>
</dbReference>
<reference evidence="7 8" key="1">
    <citation type="submission" date="2021-11" db="EMBL/GenBank/DDBJ databases">
        <authorList>
            <person name="Liang Q."/>
            <person name="Mou H."/>
            <person name="Liu Z."/>
        </authorList>
    </citation>
    <scope>NUCLEOTIDE SEQUENCE [LARGE SCALE GENOMIC DNA]</scope>
    <source>
        <strain evidence="7 8">CHU3</strain>
    </source>
</reference>
<evidence type="ECO:0000256" key="4">
    <source>
        <dbReference type="ARBA" id="ARBA00022679"/>
    </source>
</evidence>
<comment type="subcellular location">
    <subcellularLocation>
        <location evidence="1">Cell membrane</location>
    </subcellularLocation>
</comment>
<comment type="caution">
    <text evidence="7">The sequence shown here is derived from an EMBL/GenBank/DDBJ whole genome shotgun (WGS) entry which is preliminary data.</text>
</comment>
<dbReference type="PANTHER" id="PTHR43646:SF2">
    <property type="entry name" value="GLYCOSYLTRANSFERASE 2-LIKE DOMAIN-CONTAINING PROTEIN"/>
    <property type="match status" value="1"/>
</dbReference>
<evidence type="ECO:0000256" key="2">
    <source>
        <dbReference type="ARBA" id="ARBA00022475"/>
    </source>
</evidence>
<dbReference type="RefSeq" id="WP_263571950.1">
    <property type="nucleotide sequence ID" value="NZ_JAJIRN010000006.1"/>
</dbReference>
<dbReference type="InterPro" id="IPR029044">
    <property type="entry name" value="Nucleotide-diphossugar_trans"/>
</dbReference>
<proteinExistence type="predicted"/>
<keyword evidence="3" id="KW-0328">Glycosyltransferase</keyword>
<evidence type="ECO:0000313" key="7">
    <source>
        <dbReference type="EMBL" id="MCV2369365.1"/>
    </source>
</evidence>
<dbReference type="Pfam" id="PF00535">
    <property type="entry name" value="Glycos_transf_2"/>
    <property type="match status" value="1"/>
</dbReference>
<sequence>MSPTISVILPMLNEAAGIQACLNALAGLRERGAEVIVVDGGSKDDSVALSQGLADQFIQAPRGRAKQMMAGATAARANVLLFLHADTRLPEGADRAIANALDAGAQWGRFDVKITGRSSMLPVIAAMMNRRSRWSGIATGDQAMFVQRELFERVGGFPDQPLMEDIELSKRLRAVAPPACLPETVLTSGRRWEQHGVWRTIFLMWRLRWLYWRGVAPATLAAQYK</sequence>
<dbReference type="Gene3D" id="3.90.550.10">
    <property type="entry name" value="Spore Coat Polysaccharide Biosynthesis Protein SpsA, Chain A"/>
    <property type="match status" value="1"/>
</dbReference>
<dbReference type="CDD" id="cd02522">
    <property type="entry name" value="GT_2_like_a"/>
    <property type="match status" value="1"/>
</dbReference>
<dbReference type="PANTHER" id="PTHR43646">
    <property type="entry name" value="GLYCOSYLTRANSFERASE"/>
    <property type="match status" value="1"/>
</dbReference>
<keyword evidence="5" id="KW-0472">Membrane</keyword>
<organism evidence="7 8">
    <name type="scientific">Roseateles oligotrophus</name>
    <dbReference type="NCBI Taxonomy" id="1769250"/>
    <lineage>
        <taxon>Bacteria</taxon>
        <taxon>Pseudomonadati</taxon>
        <taxon>Pseudomonadota</taxon>
        <taxon>Betaproteobacteria</taxon>
        <taxon>Burkholderiales</taxon>
        <taxon>Sphaerotilaceae</taxon>
        <taxon>Roseateles</taxon>
    </lineage>
</organism>
<evidence type="ECO:0000256" key="1">
    <source>
        <dbReference type="ARBA" id="ARBA00004236"/>
    </source>
</evidence>